<sequence length="177" mass="18588">MENKVIEDSVLSSHTRRRVVKGAAWSLPVIAVAVAAPAASASDPVFQERYIFSGGTNTNTVEGVIQEVTLTGGNFTLEGPAGTTTGEITLVATFPDGYTEWTAVAELYSWTWVETEEDGLKVVTFSHPGMTVTTAGTPVSAWFAGIVLLGSGATKRNNATFAYSCTNFTGGGLFAPN</sequence>
<gene>
    <name evidence="1" type="ORF">JOF48_000305</name>
</gene>
<dbReference type="PROSITE" id="PS51318">
    <property type="entry name" value="TAT"/>
    <property type="match status" value="1"/>
</dbReference>
<dbReference type="InterPro" id="IPR006311">
    <property type="entry name" value="TAT_signal"/>
</dbReference>
<name>A0ABS4YRT1_9MICC</name>
<dbReference type="RefSeq" id="WP_209684812.1">
    <property type="nucleotide sequence ID" value="NZ_JAGIOI010000001.1"/>
</dbReference>
<organism evidence="1 2">
    <name type="scientific">Arthrobacter stackebrandtii</name>
    <dbReference type="NCBI Taxonomy" id="272161"/>
    <lineage>
        <taxon>Bacteria</taxon>
        <taxon>Bacillati</taxon>
        <taxon>Actinomycetota</taxon>
        <taxon>Actinomycetes</taxon>
        <taxon>Micrococcales</taxon>
        <taxon>Micrococcaceae</taxon>
        <taxon>Arthrobacter</taxon>
    </lineage>
</organism>
<keyword evidence="2" id="KW-1185">Reference proteome</keyword>
<reference evidence="1 2" key="1">
    <citation type="submission" date="2021-03" db="EMBL/GenBank/DDBJ databases">
        <title>Sequencing the genomes of 1000 actinobacteria strains.</title>
        <authorList>
            <person name="Klenk H.-P."/>
        </authorList>
    </citation>
    <scope>NUCLEOTIDE SEQUENCE [LARGE SCALE GENOMIC DNA]</scope>
    <source>
        <strain evidence="1 2">DSM 16005</strain>
    </source>
</reference>
<comment type="caution">
    <text evidence="1">The sequence shown here is derived from an EMBL/GenBank/DDBJ whole genome shotgun (WGS) entry which is preliminary data.</text>
</comment>
<evidence type="ECO:0000313" key="2">
    <source>
        <dbReference type="Proteomes" id="UP000711614"/>
    </source>
</evidence>
<dbReference type="EMBL" id="JAGIOI010000001">
    <property type="protein sequence ID" value="MBP2411506.1"/>
    <property type="molecule type" value="Genomic_DNA"/>
</dbReference>
<accession>A0ABS4YRT1</accession>
<evidence type="ECO:0000313" key="1">
    <source>
        <dbReference type="EMBL" id="MBP2411506.1"/>
    </source>
</evidence>
<proteinExistence type="predicted"/>
<protein>
    <submittedName>
        <fullName evidence="1">Uncharacterized protein</fullName>
    </submittedName>
</protein>
<dbReference type="Proteomes" id="UP000711614">
    <property type="component" value="Unassembled WGS sequence"/>
</dbReference>